<reference evidence="3 4" key="1">
    <citation type="submission" date="2019-03" db="EMBL/GenBank/DDBJ databases">
        <authorList>
            <person name="Nijsse B."/>
        </authorList>
    </citation>
    <scope>NUCLEOTIDE SEQUENCE [LARGE SCALE GENOMIC DNA]</scope>
    <source>
        <strain evidence="3">Desulfoluna butyratoxydans MSL71</strain>
    </source>
</reference>
<dbReference type="PANTHER" id="PTHR43630">
    <property type="entry name" value="POLY-BETA-1,6-N-ACETYL-D-GLUCOSAMINE SYNTHASE"/>
    <property type="match status" value="1"/>
</dbReference>
<dbReference type="PANTHER" id="PTHR43630:SF2">
    <property type="entry name" value="GLYCOSYLTRANSFERASE"/>
    <property type="match status" value="1"/>
</dbReference>
<keyword evidence="4" id="KW-1185">Reference proteome</keyword>
<dbReference type="AlphaFoldDB" id="A0A4U8YN06"/>
<dbReference type="CDD" id="cd02511">
    <property type="entry name" value="Beta4Glucosyltransferase"/>
    <property type="match status" value="1"/>
</dbReference>
<gene>
    <name evidence="3" type="ORF">MSL71_2140</name>
</gene>
<dbReference type="SUPFAM" id="SSF53448">
    <property type="entry name" value="Nucleotide-diphospho-sugar transferases"/>
    <property type="match status" value="1"/>
</dbReference>
<dbReference type="RefSeq" id="WP_180136829.1">
    <property type="nucleotide sequence ID" value="NZ_CAADHO010000001.1"/>
</dbReference>
<protein>
    <submittedName>
        <fullName evidence="3">Nucleotide-diphospho-sugar transferases</fullName>
    </submittedName>
</protein>
<dbReference type="Proteomes" id="UP000507962">
    <property type="component" value="Unassembled WGS sequence"/>
</dbReference>
<organism evidence="3 4">
    <name type="scientific">Desulfoluna butyratoxydans</name>
    <dbReference type="NCBI Taxonomy" id="231438"/>
    <lineage>
        <taxon>Bacteria</taxon>
        <taxon>Pseudomonadati</taxon>
        <taxon>Thermodesulfobacteriota</taxon>
        <taxon>Desulfobacteria</taxon>
        <taxon>Desulfobacterales</taxon>
        <taxon>Desulfolunaceae</taxon>
        <taxon>Desulfoluna</taxon>
    </lineage>
</organism>
<dbReference type="InterPro" id="IPR001173">
    <property type="entry name" value="Glyco_trans_2-like"/>
</dbReference>
<keyword evidence="3" id="KW-0808">Transferase</keyword>
<dbReference type="EMBL" id="CAADHO010000001">
    <property type="protein sequence ID" value="VFQ42593.1"/>
    <property type="molecule type" value="Genomic_DNA"/>
</dbReference>
<comment type="similarity">
    <text evidence="1">Belongs to the glycosyltransferase 2 family. WaaE/KdtX subfamily.</text>
</comment>
<dbReference type="Gene3D" id="3.90.550.10">
    <property type="entry name" value="Spore Coat Polysaccharide Biosynthesis Protein SpsA, Chain A"/>
    <property type="match status" value="1"/>
</dbReference>
<evidence type="ECO:0000313" key="4">
    <source>
        <dbReference type="Proteomes" id="UP000507962"/>
    </source>
</evidence>
<evidence type="ECO:0000259" key="2">
    <source>
        <dbReference type="Pfam" id="PF00535"/>
    </source>
</evidence>
<proteinExistence type="inferred from homology"/>
<name>A0A4U8YN06_9BACT</name>
<evidence type="ECO:0000313" key="3">
    <source>
        <dbReference type="EMBL" id="VFQ42593.1"/>
    </source>
</evidence>
<dbReference type="GO" id="GO:0016740">
    <property type="term" value="F:transferase activity"/>
    <property type="evidence" value="ECO:0007669"/>
    <property type="project" value="UniProtKB-KW"/>
</dbReference>
<sequence length="264" mass="29841">MPETPRTTPTLAVAVIVKNEADNLSACLKTVEGWVDEIIILDSGSTDETEEVARQFTDRFFVNAQWPGFGPQRRMAQSHVQSDFVLWLDADERVTPELRASIQAAVAANAPAKVFRISRLSWVFGRYIRHCGWYPDRVVRLYPTGLTGYDDSLVHEKVEVTDDMTVEDLSGDAIHYTYKDLHHYLVKSAGYAKAWADQRKARGKKGSISQGILHALGCFLKMYVLKVGFLDGKQGFLLSLLSAHSTFVKYAHLWIMRQNQMPMD</sequence>
<dbReference type="Pfam" id="PF00535">
    <property type="entry name" value="Glycos_transf_2"/>
    <property type="match status" value="1"/>
</dbReference>
<dbReference type="InterPro" id="IPR029044">
    <property type="entry name" value="Nucleotide-diphossugar_trans"/>
</dbReference>
<accession>A0A4U8YN06</accession>
<feature type="domain" description="Glycosyltransferase 2-like" evidence="2">
    <location>
        <begin position="13"/>
        <end position="104"/>
    </location>
</feature>
<evidence type="ECO:0000256" key="1">
    <source>
        <dbReference type="ARBA" id="ARBA00038494"/>
    </source>
</evidence>